<evidence type="ECO:0000313" key="2">
    <source>
        <dbReference type="Proteomes" id="UP001500683"/>
    </source>
</evidence>
<organism evidence="1 2">
    <name type="scientific">Actinomadura miaoliensis</name>
    <dbReference type="NCBI Taxonomy" id="430685"/>
    <lineage>
        <taxon>Bacteria</taxon>
        <taxon>Bacillati</taxon>
        <taxon>Actinomycetota</taxon>
        <taxon>Actinomycetes</taxon>
        <taxon>Streptosporangiales</taxon>
        <taxon>Thermomonosporaceae</taxon>
        <taxon>Actinomadura</taxon>
    </lineage>
</organism>
<name>A0ABP7V887_9ACTN</name>
<protein>
    <submittedName>
        <fullName evidence="1">Uncharacterized protein</fullName>
    </submittedName>
</protein>
<sequence>MHGCDAKPPPRTGPTEEICEVIVVPGGLAWHAALDNEPLLEWLATAHTHRPPLTLA</sequence>
<dbReference type="Proteomes" id="UP001500683">
    <property type="component" value="Unassembled WGS sequence"/>
</dbReference>
<proteinExistence type="predicted"/>
<reference evidence="2" key="1">
    <citation type="journal article" date="2019" name="Int. J. Syst. Evol. Microbiol.">
        <title>The Global Catalogue of Microorganisms (GCM) 10K type strain sequencing project: providing services to taxonomists for standard genome sequencing and annotation.</title>
        <authorList>
            <consortium name="The Broad Institute Genomics Platform"/>
            <consortium name="The Broad Institute Genome Sequencing Center for Infectious Disease"/>
            <person name="Wu L."/>
            <person name="Ma J."/>
        </authorList>
    </citation>
    <scope>NUCLEOTIDE SEQUENCE [LARGE SCALE GENOMIC DNA]</scope>
    <source>
        <strain evidence="2">JCM 16702</strain>
    </source>
</reference>
<gene>
    <name evidence="1" type="ORF">GCM10022214_13390</name>
</gene>
<accession>A0ABP7V887</accession>
<dbReference type="EMBL" id="BAAAZG010000002">
    <property type="protein sequence ID" value="GAA4061671.1"/>
    <property type="molecule type" value="Genomic_DNA"/>
</dbReference>
<evidence type="ECO:0000313" key="1">
    <source>
        <dbReference type="EMBL" id="GAA4061671.1"/>
    </source>
</evidence>
<comment type="caution">
    <text evidence="1">The sequence shown here is derived from an EMBL/GenBank/DDBJ whole genome shotgun (WGS) entry which is preliminary data.</text>
</comment>
<keyword evidence="2" id="KW-1185">Reference proteome</keyword>
<dbReference type="RefSeq" id="WP_344942287.1">
    <property type="nucleotide sequence ID" value="NZ_BAAAZG010000002.1"/>
</dbReference>